<dbReference type="Gene3D" id="3.40.190.10">
    <property type="entry name" value="Periplasmic binding protein-like II"/>
    <property type="match status" value="2"/>
</dbReference>
<feature type="compositionally biased region" description="Pro residues" evidence="1">
    <location>
        <begin position="40"/>
        <end position="56"/>
    </location>
</feature>
<proteinExistence type="predicted"/>
<comment type="caution">
    <text evidence="4">The sequence shown here is derived from an EMBL/GenBank/DDBJ whole genome shotgun (WGS) entry which is preliminary data.</text>
</comment>
<feature type="signal peptide" evidence="2">
    <location>
        <begin position="1"/>
        <end position="36"/>
    </location>
</feature>
<gene>
    <name evidence="4" type="ORF">LPC04_26400</name>
</gene>
<dbReference type="SUPFAM" id="SSF53850">
    <property type="entry name" value="Periplasmic binding protein-like II"/>
    <property type="match status" value="1"/>
</dbReference>
<name>A0A9X1YMZ2_9BURK</name>
<keyword evidence="5" id="KW-1185">Reference proteome</keyword>
<evidence type="ECO:0000256" key="2">
    <source>
        <dbReference type="SAM" id="SignalP"/>
    </source>
</evidence>
<sequence>MPLRAHPQSSLLRRGMRLRVAGLALALACAGAGARAAVPEAPPPQDSAAPAPPPALAAPAPSRGGARLPDCSRPLSLGLHEHGLLYTAQTGEGIDKDIAEEMTRRSHCHITLTVLPRARIWQLIETGALDFTLSGISNPQRDKFAAYAWYVSNKYYLLVRRDADVRSVADFHRRRALRLGLIRSFRYGDRANEFVDALESEERVTYAGSLEPLYTILLDDDIQAMIIEPFDFPVIAGAQLKAQTQILEFADAPVPHGLVMSRRSLAPAQIQAWGDIIQSMRADGTMLRIFAKYFPADLARQMTQF</sequence>
<dbReference type="AlphaFoldDB" id="A0A9X1YMZ2"/>
<evidence type="ECO:0000256" key="1">
    <source>
        <dbReference type="SAM" id="MobiDB-lite"/>
    </source>
</evidence>
<reference evidence="4" key="1">
    <citation type="submission" date="2021-11" db="EMBL/GenBank/DDBJ databases">
        <title>BS-T2-15 a new species belonging to the Comamonadaceae family isolated from the soil of a French oak forest.</title>
        <authorList>
            <person name="Mieszkin S."/>
            <person name="Alain K."/>
        </authorList>
    </citation>
    <scope>NUCLEOTIDE SEQUENCE</scope>
    <source>
        <strain evidence="4">BS-T2-15</strain>
    </source>
</reference>
<protein>
    <submittedName>
        <fullName evidence="4">Transporter substrate-binding domain-containing protein</fullName>
    </submittedName>
</protein>
<dbReference type="RefSeq" id="WP_275685315.1">
    <property type="nucleotide sequence ID" value="NZ_JAJLJH010000013.1"/>
</dbReference>
<organism evidence="4 5">
    <name type="scientific">Scleromatobacter humisilvae</name>
    <dbReference type="NCBI Taxonomy" id="2897159"/>
    <lineage>
        <taxon>Bacteria</taxon>
        <taxon>Pseudomonadati</taxon>
        <taxon>Pseudomonadota</taxon>
        <taxon>Betaproteobacteria</taxon>
        <taxon>Burkholderiales</taxon>
        <taxon>Sphaerotilaceae</taxon>
        <taxon>Scleromatobacter</taxon>
    </lineage>
</organism>
<dbReference type="EMBL" id="JAJLJH010000013">
    <property type="protein sequence ID" value="MCK9689264.1"/>
    <property type="molecule type" value="Genomic_DNA"/>
</dbReference>
<evidence type="ECO:0000313" key="5">
    <source>
        <dbReference type="Proteomes" id="UP001139353"/>
    </source>
</evidence>
<dbReference type="InterPro" id="IPR001638">
    <property type="entry name" value="Solute-binding_3/MltF_N"/>
</dbReference>
<feature type="domain" description="Solute-binding protein family 3/N-terminal" evidence="3">
    <location>
        <begin position="89"/>
        <end position="295"/>
    </location>
</feature>
<evidence type="ECO:0000313" key="4">
    <source>
        <dbReference type="EMBL" id="MCK9689264.1"/>
    </source>
</evidence>
<feature type="region of interest" description="Disordered" evidence="1">
    <location>
        <begin position="37"/>
        <end position="66"/>
    </location>
</feature>
<evidence type="ECO:0000259" key="3">
    <source>
        <dbReference type="Pfam" id="PF00497"/>
    </source>
</evidence>
<accession>A0A9X1YMZ2</accession>
<dbReference type="Proteomes" id="UP001139353">
    <property type="component" value="Unassembled WGS sequence"/>
</dbReference>
<keyword evidence="2" id="KW-0732">Signal</keyword>
<dbReference type="Pfam" id="PF00497">
    <property type="entry name" value="SBP_bac_3"/>
    <property type="match status" value="1"/>
</dbReference>
<feature type="chain" id="PRO_5040756583" evidence="2">
    <location>
        <begin position="37"/>
        <end position="305"/>
    </location>
</feature>